<dbReference type="GO" id="GO:0071897">
    <property type="term" value="P:DNA biosynthetic process"/>
    <property type="evidence" value="ECO:0007669"/>
    <property type="project" value="UniProtKB-ARBA"/>
</dbReference>
<dbReference type="SUPFAM" id="SSF56672">
    <property type="entry name" value="DNA/RNA polymerases"/>
    <property type="match status" value="1"/>
</dbReference>
<keyword evidence="7" id="KW-1185">Reference proteome</keyword>
<dbReference type="Gene3D" id="4.10.60.10">
    <property type="entry name" value="Zinc finger, CCHC-type"/>
    <property type="match status" value="1"/>
</dbReference>
<feature type="compositionally biased region" description="Basic residues" evidence="3">
    <location>
        <begin position="1"/>
        <end position="29"/>
    </location>
</feature>
<dbReference type="GO" id="GO:0003676">
    <property type="term" value="F:nucleic acid binding"/>
    <property type="evidence" value="ECO:0007669"/>
    <property type="project" value="InterPro"/>
</dbReference>
<keyword evidence="2" id="KW-0175">Coiled coil</keyword>
<evidence type="ECO:0008006" key="8">
    <source>
        <dbReference type="Google" id="ProtNLM"/>
    </source>
</evidence>
<dbReference type="AlphaFoldDB" id="A0A6H5HLW3"/>
<feature type="domain" description="CCHC-type" evidence="4">
    <location>
        <begin position="325"/>
        <end position="338"/>
    </location>
</feature>
<dbReference type="PROSITE" id="PS50158">
    <property type="entry name" value="ZF_CCHC"/>
    <property type="match status" value="2"/>
</dbReference>
<keyword evidence="1" id="KW-0479">Metal-binding</keyword>
<reference evidence="6 7" key="1">
    <citation type="submission" date="2020-02" db="EMBL/GenBank/DDBJ databases">
        <authorList>
            <person name="Ferguson B K."/>
        </authorList>
    </citation>
    <scope>NUCLEOTIDE SEQUENCE [LARGE SCALE GENOMIC DNA]</scope>
</reference>
<organism evidence="6 7">
    <name type="scientific">Nesidiocoris tenuis</name>
    <dbReference type="NCBI Taxonomy" id="355587"/>
    <lineage>
        <taxon>Eukaryota</taxon>
        <taxon>Metazoa</taxon>
        <taxon>Ecdysozoa</taxon>
        <taxon>Arthropoda</taxon>
        <taxon>Hexapoda</taxon>
        <taxon>Insecta</taxon>
        <taxon>Pterygota</taxon>
        <taxon>Neoptera</taxon>
        <taxon>Paraneoptera</taxon>
        <taxon>Hemiptera</taxon>
        <taxon>Heteroptera</taxon>
        <taxon>Panheteroptera</taxon>
        <taxon>Cimicomorpha</taxon>
        <taxon>Miridae</taxon>
        <taxon>Dicyphina</taxon>
        <taxon>Nesidiocoris</taxon>
    </lineage>
</organism>
<keyword evidence="1" id="KW-0863">Zinc-finger</keyword>
<proteinExistence type="predicted"/>
<dbReference type="Proteomes" id="UP000479000">
    <property type="component" value="Unassembled WGS sequence"/>
</dbReference>
<dbReference type="GO" id="GO:0008270">
    <property type="term" value="F:zinc ion binding"/>
    <property type="evidence" value="ECO:0007669"/>
    <property type="project" value="UniProtKB-KW"/>
</dbReference>
<dbReference type="InterPro" id="IPR036875">
    <property type="entry name" value="Znf_CCHC_sf"/>
</dbReference>
<dbReference type="SUPFAM" id="SSF57756">
    <property type="entry name" value="Retrovirus zinc finger-like domains"/>
    <property type="match status" value="1"/>
</dbReference>
<accession>A0A6H5HLW3</accession>
<name>A0A6H5HLW3_9HEMI</name>
<dbReference type="EMBL" id="CADCXU010032515">
    <property type="protein sequence ID" value="CAB0018291.1"/>
    <property type="molecule type" value="Genomic_DNA"/>
</dbReference>
<dbReference type="OrthoDB" id="6627828at2759"/>
<feature type="compositionally biased region" description="Low complexity" evidence="3">
    <location>
        <begin position="87"/>
        <end position="97"/>
    </location>
</feature>
<evidence type="ECO:0000256" key="3">
    <source>
        <dbReference type="SAM" id="MobiDB-lite"/>
    </source>
</evidence>
<gene>
    <name evidence="6" type="ORF">NTEN_LOCUS22200</name>
</gene>
<dbReference type="Gene3D" id="3.60.10.10">
    <property type="entry name" value="Endonuclease/exonuclease/phosphatase"/>
    <property type="match status" value="1"/>
</dbReference>
<evidence type="ECO:0000313" key="6">
    <source>
        <dbReference type="EMBL" id="CAB0018291.1"/>
    </source>
</evidence>
<evidence type="ECO:0000256" key="1">
    <source>
        <dbReference type="PROSITE-ProRule" id="PRU00047"/>
    </source>
</evidence>
<dbReference type="SUPFAM" id="SSF56219">
    <property type="entry name" value="DNase I-like"/>
    <property type="match status" value="1"/>
</dbReference>
<dbReference type="PANTHER" id="PTHR19446">
    <property type="entry name" value="REVERSE TRANSCRIPTASES"/>
    <property type="match status" value="1"/>
</dbReference>
<dbReference type="CDD" id="cd01650">
    <property type="entry name" value="RT_nLTR_like"/>
    <property type="match status" value="1"/>
</dbReference>
<dbReference type="SMART" id="SM00343">
    <property type="entry name" value="ZnF_C2HC"/>
    <property type="match status" value="2"/>
</dbReference>
<dbReference type="InterPro" id="IPR036691">
    <property type="entry name" value="Endo/exonu/phosph_ase_sf"/>
</dbReference>
<dbReference type="Pfam" id="PF14529">
    <property type="entry name" value="Exo_endo_phos_2"/>
    <property type="match status" value="1"/>
</dbReference>
<dbReference type="Pfam" id="PF00078">
    <property type="entry name" value="RVT_1"/>
    <property type="match status" value="1"/>
</dbReference>
<evidence type="ECO:0000259" key="5">
    <source>
        <dbReference type="PROSITE" id="PS50878"/>
    </source>
</evidence>
<dbReference type="PROSITE" id="PS50878">
    <property type="entry name" value="RT_POL"/>
    <property type="match status" value="1"/>
</dbReference>
<feature type="coiled-coil region" evidence="2">
    <location>
        <begin position="561"/>
        <end position="588"/>
    </location>
</feature>
<protein>
    <recommendedName>
        <fullName evidence="8">Reverse transcriptase domain-containing protein</fullName>
    </recommendedName>
</protein>
<dbReference type="InterPro" id="IPR043502">
    <property type="entry name" value="DNA/RNA_pol_sf"/>
</dbReference>
<feature type="region of interest" description="Disordered" evidence="3">
    <location>
        <begin position="1"/>
        <end position="117"/>
    </location>
</feature>
<sequence length="1248" mass="139917">MDSRCWIRRMPRSKDKKRKASKHMSHKCLRCFGSSYVSPPPSSTQGARSWQPSQGGSKGQGSLGPWLKMGGQPSTPPSKRLREDPSSPESEGGSVEDLGWRLQSSKKKKDGRAAFPSRTNLQKAFRKEDTNQVKNRMPRARMEAVVIKPAEGRTYADILQRVRQGVNPAETTIEVRSIRRTQAGEVLMELGKAQEGRQEFQEILKNAVGEMGSVRGLTPRVSIEVRDLDSCTTLEEVELAVRQRLKGKEGVLKTFVTPTNGRELKMAIIELDQLGAKELLETGRVRVGFVNCRVRVRTTVTRCYRCLGYGHQARSCKNEDRSGSCFKCGGAGHKAANCSATQFELKLEALEDMMRGTEQDVLLAGDVNAKAAEWGMGETNPRGARIMDMAARLGLVVINQGNVPTFRRAGCQGTIPDVTMAMERMAARVRRWNVMEDFTGSDHQYIEYEVVNDGVYALSRRGKKSPGWNAARTDKHIFTTLIALGIGQIQRVAQRAPGGSVALDRVGATMALISKACSSSMPRKAEVEGRRPAYWWNNHIAELRRVCLRARRCSQRTPRGSPQLEARNAEYRAAKKRLKQEIGRSKAQKWKELQDDIDNDPWGLGYRIVTKKLRGMRSGDGLTAEMKDAIVEELFPQHPIQDEGVDVNVQPEPIPFTAGELRAAVKAMRTKKAPGPDGIPTEALKMVADTYPDLLLDMYNACLKEGIFPGRWKKAKLMLLSKGKGDPRSASAYRPLCLLDTAGKLYEKLLKPRIQAAVADAGGLSRRQYGFIPGRSTIDAIAQVVSTAKSLDSESSYSRRLCLLVTLDVRNAFNSARWNDILGALRDRFSMPAYLYRVLRDYLRDRWLLYSTDSGDRAKLVTAGAAQGSVLGADLWNVNYDAVLEISMPEDVFLVGYADDLAAVVVDRTLEGLQMKLNQVMRRVHDWMDSHALSLAVQKTEVVLLTRKHVEKRFPVQVIDQVVSSSPAVKYLGVVLDCRLNFGDHIRSAANKASAVVANLSRLMVNVGGPSPIKRRLLMRTAEAVMLYGAEIWAEALRFQQYREILASVQRRGALRIISAYRTVSGPAALVIAGTIPVHLLALERGRQYEGRRDGVPTDRKAQREASMRQWQQDWRRESRGRWTARLIPDLSLWAQRKHGEVNYFTTMFLTGHGYFRSYLKKIGKADSPRCLYCDAPAEDAEHTFFVCERWGRKREALEIVVGPIDPDNIVHKMLEKQEWWEACASFYGEVLRAKKVEEGEMERREES</sequence>
<dbReference type="GO" id="GO:0003824">
    <property type="term" value="F:catalytic activity"/>
    <property type="evidence" value="ECO:0007669"/>
    <property type="project" value="InterPro"/>
</dbReference>
<evidence type="ECO:0000259" key="4">
    <source>
        <dbReference type="PROSITE" id="PS50158"/>
    </source>
</evidence>
<dbReference type="InterPro" id="IPR000477">
    <property type="entry name" value="RT_dom"/>
</dbReference>
<keyword evidence="1" id="KW-0862">Zinc</keyword>
<evidence type="ECO:0000256" key="2">
    <source>
        <dbReference type="SAM" id="Coils"/>
    </source>
</evidence>
<dbReference type="InterPro" id="IPR001878">
    <property type="entry name" value="Znf_CCHC"/>
</dbReference>
<evidence type="ECO:0000313" key="7">
    <source>
        <dbReference type="Proteomes" id="UP000479000"/>
    </source>
</evidence>
<feature type="domain" description="CCHC-type" evidence="4">
    <location>
        <begin position="302"/>
        <end position="318"/>
    </location>
</feature>
<feature type="domain" description="Reverse transcriptase" evidence="5">
    <location>
        <begin position="701"/>
        <end position="976"/>
    </location>
</feature>
<dbReference type="InterPro" id="IPR005135">
    <property type="entry name" value="Endo/exonuclease/phosphatase"/>
</dbReference>